<proteinExistence type="predicted"/>
<evidence type="ECO:0000313" key="3">
    <source>
        <dbReference type="EMBL" id="RYP02419.1"/>
    </source>
</evidence>
<reference evidence="3 4" key="1">
    <citation type="submission" date="2018-06" db="EMBL/GenBank/DDBJ databases">
        <title>Complete Genomes of Monosporascus.</title>
        <authorList>
            <person name="Robinson A.J."/>
            <person name="Natvig D.O."/>
        </authorList>
    </citation>
    <scope>NUCLEOTIDE SEQUENCE [LARGE SCALE GENOMIC DNA]</scope>
    <source>
        <strain evidence="3 4">CBS 110550</strain>
    </source>
</reference>
<keyword evidence="2" id="KW-0472">Membrane</keyword>
<sequence>MSSLSVGVVSPERCAHYAGFMSHLDRKHFDALYWALFFVVLLSLFVSSWIYQRTMMLRNKPHVEEATLRNRLKVALALSAAIFLVTAAICVVEVYALLALQFCDGEDLMSLFWSTWTMLQLGSEIAILGVVLALWHSIVEIRHPVWALALGTPVLVVAGFGHVIQYFCELYWKRARDRRRQRSVSRSTATSTMEKESVSPSDTSVEPEEEQDEEPMRRTSLLVSQDAHFYFNVDVGEDERVKAWPSFVGMSDGKVVLRLMRMPEASRDDLEGAQPSAPGPNGS</sequence>
<comment type="caution">
    <text evidence="3">The sequence shown here is derived from an EMBL/GenBank/DDBJ whole genome shotgun (WGS) entry which is preliminary data.</text>
</comment>
<keyword evidence="2" id="KW-0812">Transmembrane</keyword>
<keyword evidence="2" id="KW-1133">Transmembrane helix</keyword>
<dbReference type="EMBL" id="QJNU01000316">
    <property type="protein sequence ID" value="RYP02419.1"/>
    <property type="molecule type" value="Genomic_DNA"/>
</dbReference>
<evidence type="ECO:0000313" key="4">
    <source>
        <dbReference type="Proteomes" id="UP000293360"/>
    </source>
</evidence>
<feature type="transmembrane region" description="Helical" evidence="2">
    <location>
        <begin position="118"/>
        <end position="138"/>
    </location>
</feature>
<feature type="region of interest" description="Disordered" evidence="1">
    <location>
        <begin position="183"/>
        <end position="218"/>
    </location>
</feature>
<dbReference type="AlphaFoldDB" id="A0A4V1XAE0"/>
<organism evidence="3 4">
    <name type="scientific">Monosporascus ibericus</name>
    <dbReference type="NCBI Taxonomy" id="155417"/>
    <lineage>
        <taxon>Eukaryota</taxon>
        <taxon>Fungi</taxon>
        <taxon>Dikarya</taxon>
        <taxon>Ascomycota</taxon>
        <taxon>Pezizomycotina</taxon>
        <taxon>Sordariomycetes</taxon>
        <taxon>Xylariomycetidae</taxon>
        <taxon>Xylariales</taxon>
        <taxon>Xylariales incertae sedis</taxon>
        <taxon>Monosporascus</taxon>
    </lineage>
</organism>
<evidence type="ECO:0000256" key="2">
    <source>
        <dbReference type="SAM" id="Phobius"/>
    </source>
</evidence>
<feature type="transmembrane region" description="Helical" evidence="2">
    <location>
        <begin position="31"/>
        <end position="51"/>
    </location>
</feature>
<gene>
    <name evidence="3" type="ORF">DL764_005798</name>
</gene>
<dbReference type="OrthoDB" id="3537340at2759"/>
<protein>
    <submittedName>
        <fullName evidence="3">Uncharacterized protein</fullName>
    </submittedName>
</protein>
<keyword evidence="4" id="KW-1185">Reference proteome</keyword>
<evidence type="ECO:0000256" key="1">
    <source>
        <dbReference type="SAM" id="MobiDB-lite"/>
    </source>
</evidence>
<accession>A0A4V1XAE0</accession>
<feature type="transmembrane region" description="Helical" evidence="2">
    <location>
        <begin position="145"/>
        <end position="167"/>
    </location>
</feature>
<feature type="transmembrane region" description="Helical" evidence="2">
    <location>
        <begin position="72"/>
        <end position="98"/>
    </location>
</feature>
<dbReference type="Proteomes" id="UP000293360">
    <property type="component" value="Unassembled WGS sequence"/>
</dbReference>
<name>A0A4V1XAE0_9PEZI</name>